<dbReference type="PANTHER" id="PTHR11735:SF11">
    <property type="entry name" value="TRNA THREONYLCARBAMOYLADENOSINE BIOSYNTHESIS PROTEIN TSAB"/>
    <property type="match status" value="1"/>
</dbReference>
<feature type="domain" description="Gcp-like" evidence="1">
    <location>
        <begin position="23"/>
        <end position="229"/>
    </location>
</feature>
<reference evidence="2 3" key="1">
    <citation type="submission" date="2013-03" db="EMBL/GenBank/DDBJ databases">
        <title>Assembly of a new bacterial strain Brevibacillus borstelensis AK1.</title>
        <authorList>
            <person name="Rajan I."/>
            <person name="PoliReddy D."/>
            <person name="Sugumar T."/>
            <person name="Rathinam K."/>
            <person name="Alqarawi S."/>
            <person name="Khalil A.B."/>
            <person name="Sivakumar N."/>
        </authorList>
    </citation>
    <scope>NUCLEOTIDE SEQUENCE [LARGE SCALE GENOMIC DNA]</scope>
    <source>
        <strain evidence="2 3">AK1</strain>
    </source>
</reference>
<accession>M8DWD8</accession>
<protein>
    <recommendedName>
        <fullName evidence="1">Gcp-like domain-containing protein</fullName>
    </recommendedName>
</protein>
<organism evidence="2 3">
    <name type="scientific">Brevibacillus borstelensis AK1</name>
    <dbReference type="NCBI Taxonomy" id="1300222"/>
    <lineage>
        <taxon>Bacteria</taxon>
        <taxon>Bacillati</taxon>
        <taxon>Bacillota</taxon>
        <taxon>Bacilli</taxon>
        <taxon>Bacillales</taxon>
        <taxon>Paenibacillaceae</taxon>
        <taxon>Brevibacillus</taxon>
    </lineage>
</organism>
<keyword evidence="3" id="KW-1185">Reference proteome</keyword>
<dbReference type="InterPro" id="IPR000905">
    <property type="entry name" value="Gcp-like_dom"/>
</dbReference>
<dbReference type="GO" id="GO:0005829">
    <property type="term" value="C:cytosol"/>
    <property type="evidence" value="ECO:0007669"/>
    <property type="project" value="TreeGrafter"/>
</dbReference>
<dbReference type="PANTHER" id="PTHR11735">
    <property type="entry name" value="TRNA N6-ADENOSINE THREONYLCARBAMOYLTRANSFERASE"/>
    <property type="match status" value="1"/>
</dbReference>
<name>M8DWD8_9BACL</name>
<dbReference type="InterPro" id="IPR043129">
    <property type="entry name" value="ATPase_NBD"/>
</dbReference>
<dbReference type="Gene3D" id="3.30.420.40">
    <property type="match status" value="2"/>
</dbReference>
<dbReference type="EMBL" id="APBN01000008">
    <property type="protein sequence ID" value="EMT51326.1"/>
    <property type="molecule type" value="Genomic_DNA"/>
</dbReference>
<dbReference type="GO" id="GO:0002949">
    <property type="term" value="P:tRNA threonylcarbamoyladenosine modification"/>
    <property type="evidence" value="ECO:0007669"/>
    <property type="project" value="InterPro"/>
</dbReference>
<dbReference type="InterPro" id="IPR022496">
    <property type="entry name" value="T6A_TsaB"/>
</dbReference>
<dbReference type="RefSeq" id="WP_003389772.1">
    <property type="nucleotide sequence ID" value="NZ_APBN01000008.1"/>
</dbReference>
<dbReference type="OrthoDB" id="9784166at2"/>
<evidence type="ECO:0000313" key="2">
    <source>
        <dbReference type="EMBL" id="EMT51326.1"/>
    </source>
</evidence>
<dbReference type="Proteomes" id="UP000012081">
    <property type="component" value="Unassembled WGS sequence"/>
</dbReference>
<dbReference type="GeneID" id="89501918"/>
<gene>
    <name evidence="2" type="ORF">I532_17263</name>
</gene>
<dbReference type="Pfam" id="PF00814">
    <property type="entry name" value="TsaD"/>
    <property type="match status" value="1"/>
</dbReference>
<dbReference type="PATRIC" id="fig|1300222.3.peg.3618"/>
<dbReference type="SUPFAM" id="SSF53067">
    <property type="entry name" value="Actin-like ATPase domain"/>
    <property type="match status" value="2"/>
</dbReference>
<dbReference type="NCBIfam" id="TIGR03725">
    <property type="entry name" value="T6A_YeaZ"/>
    <property type="match status" value="1"/>
</dbReference>
<evidence type="ECO:0000313" key="3">
    <source>
        <dbReference type="Proteomes" id="UP000012081"/>
    </source>
</evidence>
<evidence type="ECO:0000259" key="1">
    <source>
        <dbReference type="Pfam" id="PF00814"/>
    </source>
</evidence>
<dbReference type="CDD" id="cd24032">
    <property type="entry name" value="ASKHA_NBD_TsaB"/>
    <property type="match status" value="1"/>
</dbReference>
<dbReference type="AlphaFoldDB" id="M8DWD8"/>
<comment type="caution">
    <text evidence="2">The sequence shown here is derived from an EMBL/GenBank/DDBJ whole genome shotgun (WGS) entry which is preliminary data.</text>
</comment>
<dbReference type="STRING" id="1300222.I532_17263"/>
<proteinExistence type="predicted"/>
<sequence>MRVLAMDTSNLVLSVAVVEEDRILAELTTNQQKNHSVRLMDAISELMDETGTLPEQLAGIGVAKGPGSYTGVRIGVATAKSMAWSLQIPVIGVSSLEAVAMNARGFSGLIVPLFDARRGQVYTGAFRTKDWAELSVVAEERLVLLRDWLASLKEQAGNERVLFMGEDLRIHRETIAEQLGEQALFAPATHNHPRAAHIGLAALGKLAEGGHPHEMVPEYLQLAEAEAKWLAQNPACGVKE</sequence>